<dbReference type="FunFam" id="3.40.1670.10:FF:000003">
    <property type="entry name" value="Phenolic acid decarboxylase"/>
    <property type="match status" value="1"/>
</dbReference>
<evidence type="ECO:0000256" key="9">
    <source>
        <dbReference type="ARBA" id="ARBA00049054"/>
    </source>
</evidence>
<accession>A0AA96V3V6</accession>
<dbReference type="RefSeq" id="WP_338102602.1">
    <property type="nucleotide sequence ID" value="NZ_CP131060.1"/>
</dbReference>
<dbReference type="InterPro" id="IPR048304">
    <property type="entry name" value="UbiD_Rift_dom"/>
</dbReference>
<evidence type="ECO:0000256" key="2">
    <source>
        <dbReference type="ARBA" id="ARBA00005092"/>
    </source>
</evidence>
<dbReference type="GO" id="GO:0016831">
    <property type="term" value="F:carboxy-lyase activity"/>
    <property type="evidence" value="ECO:0007669"/>
    <property type="project" value="UniProtKB-KW"/>
</dbReference>
<evidence type="ECO:0000256" key="4">
    <source>
        <dbReference type="ARBA" id="ARBA00022630"/>
    </source>
</evidence>
<dbReference type="NCBIfam" id="TIGR00148">
    <property type="entry name" value="UbiD family decarboxylase"/>
    <property type="match status" value="1"/>
</dbReference>
<name>A0AA96V3V6_9EURY</name>
<proteinExistence type="inferred from homology"/>
<evidence type="ECO:0000259" key="16">
    <source>
        <dbReference type="Pfam" id="PF20696"/>
    </source>
</evidence>
<protein>
    <recommendedName>
        <fullName evidence="12">Anhydromevalonate phosphate decarboxylase</fullName>
        <ecNumber evidence="11">4.1.1.126</ecNumber>
    </recommendedName>
</protein>
<dbReference type="EMBL" id="CP131060">
    <property type="protein sequence ID" value="WNY24513.1"/>
    <property type="molecule type" value="Genomic_DNA"/>
</dbReference>
<evidence type="ECO:0000256" key="13">
    <source>
        <dbReference type="ARBA" id="ARBA00049936"/>
    </source>
</evidence>
<evidence type="ECO:0000313" key="18">
    <source>
        <dbReference type="Proteomes" id="UP001303587"/>
    </source>
</evidence>
<evidence type="ECO:0000259" key="15">
    <source>
        <dbReference type="Pfam" id="PF20695"/>
    </source>
</evidence>
<dbReference type="InterPro" id="IPR049383">
    <property type="entry name" value="UbiD-like_N"/>
</dbReference>
<dbReference type="PANTHER" id="PTHR30108">
    <property type="entry name" value="3-OCTAPRENYL-4-HYDROXYBENZOATE CARBOXY-LYASE-RELATED"/>
    <property type="match status" value="1"/>
</dbReference>
<keyword evidence="7" id="KW-0464">Manganese</keyword>
<comment type="cofactor">
    <cofactor evidence="13">
        <name>prenylated FMN</name>
        <dbReference type="ChEBI" id="CHEBI:87746"/>
    </cofactor>
</comment>
<sequence>MSFRDFIDNLKANGRLTEIATSVSKDFEAPVIAHQTKGPVFFHDVSGSLAIMNLLGTREELGAMLGVSRDEIIQKLSDITPNGTVKVVQDSPTKEVILEGKDVDLTKLPIMKHFEKDGGAGYITAGVVVSEYGGEMNASIHRLMLIDKTRLAARLVPPRHTFVLHKKASEKGDKLPVAIVIGADPVITYASTTRVAASKEFEYAAALRGAPVELFECKNGVHVPHAEYVLEGYIDPAERVPEGPFVDITGTYDHIRPEPVIYITRIYHRKNPIYHGILPGGAEHLLMMGVPYEPKIYKAVSEVTTVKNVVLPEGGCCYLHAVVQIKKQTEGDAKNAIMAAFAAHTSLKHVVVVDEDIDIFNPDDIEFAIATRVKGDMDILIVPNVRGSSLDPRGAPDGTTTKVGVDATKVLANKEDFERAKFPVLKK</sequence>
<dbReference type="GO" id="GO:0008299">
    <property type="term" value="P:isoprenoid biosynthetic process"/>
    <property type="evidence" value="ECO:0007669"/>
    <property type="project" value="UniProtKB-KW"/>
</dbReference>
<feature type="domain" description="3-octaprenyl-4-hydroxybenzoate carboxy-lyase-like Rift-related" evidence="14">
    <location>
        <begin position="88"/>
        <end position="281"/>
    </location>
</feature>
<evidence type="ECO:0000256" key="1">
    <source>
        <dbReference type="ARBA" id="ARBA00001936"/>
    </source>
</evidence>
<dbReference type="GeneID" id="89229159"/>
<dbReference type="Pfam" id="PF20695">
    <property type="entry name" value="UbiD_N"/>
    <property type="match status" value="1"/>
</dbReference>
<comment type="catalytic activity">
    <reaction evidence="9">
        <text>(2E)-3-methyl-5-phosphooxypent-2-enoate + H(+) = isopentenyl phosphate + CO2</text>
        <dbReference type="Rhea" id="RHEA:78971"/>
        <dbReference type="ChEBI" id="CHEBI:15378"/>
        <dbReference type="ChEBI" id="CHEBI:16526"/>
        <dbReference type="ChEBI" id="CHEBI:65078"/>
        <dbReference type="ChEBI" id="CHEBI:229665"/>
        <dbReference type="EC" id="4.1.1.126"/>
    </reaction>
    <physiologicalReaction direction="left-to-right" evidence="9">
        <dbReference type="Rhea" id="RHEA:78972"/>
    </physiologicalReaction>
</comment>
<evidence type="ECO:0000256" key="12">
    <source>
        <dbReference type="ARBA" id="ARBA00049754"/>
    </source>
</evidence>
<reference evidence="17 18" key="1">
    <citation type="submission" date="2023-07" db="EMBL/GenBank/DDBJ databases">
        <title>Closed genoem sequence of Methanosarcinaceae archaeon Ac7.</title>
        <authorList>
            <person name="Poehlein A."/>
            <person name="Protasov E."/>
            <person name="Platt K."/>
            <person name="Reeh H."/>
            <person name="Daniel R."/>
            <person name="Brune A."/>
        </authorList>
    </citation>
    <scope>NUCLEOTIDE SEQUENCE [LARGE SCALE GENOMIC DNA]</scope>
    <source>
        <strain evidence="17 18">Ac7</strain>
    </source>
</reference>
<keyword evidence="5" id="KW-0288">FMN</keyword>
<keyword evidence="4" id="KW-0285">Flavoprotein</keyword>
<evidence type="ECO:0000256" key="7">
    <source>
        <dbReference type="ARBA" id="ARBA00023211"/>
    </source>
</evidence>
<gene>
    <name evidence="17" type="primary">ubiD</name>
    <name evidence="17" type="ORF">MsAc7_00350</name>
</gene>
<evidence type="ECO:0000256" key="8">
    <source>
        <dbReference type="ARBA" id="ARBA00023229"/>
    </source>
</evidence>
<dbReference type="InterPro" id="IPR049381">
    <property type="entry name" value="UbiD-like_C"/>
</dbReference>
<dbReference type="Pfam" id="PF01977">
    <property type="entry name" value="UbiD"/>
    <property type="match status" value="1"/>
</dbReference>
<evidence type="ECO:0000256" key="10">
    <source>
        <dbReference type="ARBA" id="ARBA00049583"/>
    </source>
</evidence>
<comment type="similarity">
    <text evidence="3">Belongs to the UbiD family.</text>
</comment>
<comment type="function">
    <text evidence="10">Catalyzes the conversion of trans-anhydromevalonate 5-phosphate (tAHMP) into isopentenyl phosphate. Involved in the archaeal mevalonate (MVA) pathway, which provides fundamental precursors for isoprenoid biosynthesis, such as isopentenyl diphosphate (IPP) and dimethylallyl diphosphate (DMAPP).</text>
</comment>
<keyword evidence="8" id="KW-0414">Isoprene biosynthesis</keyword>
<comment type="cofactor">
    <cofactor evidence="1">
        <name>Mn(2+)</name>
        <dbReference type="ChEBI" id="CHEBI:29035"/>
    </cofactor>
</comment>
<dbReference type="PANTHER" id="PTHR30108:SF21">
    <property type="entry name" value="4-HYDROXYBENZOATE DECARBOXYLASE"/>
    <property type="match status" value="1"/>
</dbReference>
<dbReference type="SUPFAM" id="SSF50475">
    <property type="entry name" value="FMN-binding split barrel"/>
    <property type="match status" value="1"/>
</dbReference>
<feature type="domain" description="3-octaprenyl-4-hydroxybenzoate carboxy-lyase-like N-terminal" evidence="15">
    <location>
        <begin position="7"/>
        <end position="78"/>
    </location>
</feature>
<evidence type="ECO:0000259" key="14">
    <source>
        <dbReference type="Pfam" id="PF01977"/>
    </source>
</evidence>
<dbReference type="GO" id="GO:0005737">
    <property type="term" value="C:cytoplasm"/>
    <property type="evidence" value="ECO:0007669"/>
    <property type="project" value="TreeGrafter"/>
</dbReference>
<organism evidence="17 18">
    <name type="scientific">Methanolapillus millepedarum</name>
    <dbReference type="NCBI Taxonomy" id="3028296"/>
    <lineage>
        <taxon>Archaea</taxon>
        <taxon>Methanobacteriati</taxon>
        <taxon>Methanobacteriota</taxon>
        <taxon>Stenosarchaea group</taxon>
        <taxon>Methanomicrobia</taxon>
        <taxon>Methanosarcinales</taxon>
        <taxon>Methanosarcinaceae</taxon>
        <taxon>Methanolapillus</taxon>
    </lineage>
</organism>
<keyword evidence="17" id="KW-0456">Lyase</keyword>
<dbReference type="InterPro" id="IPR002830">
    <property type="entry name" value="UbiD"/>
</dbReference>
<keyword evidence="6" id="KW-0210">Decarboxylase</keyword>
<dbReference type="SUPFAM" id="SSF143968">
    <property type="entry name" value="UbiD C-terminal domain-like"/>
    <property type="match status" value="1"/>
</dbReference>
<evidence type="ECO:0000256" key="3">
    <source>
        <dbReference type="ARBA" id="ARBA00010021"/>
    </source>
</evidence>
<evidence type="ECO:0000256" key="6">
    <source>
        <dbReference type="ARBA" id="ARBA00022793"/>
    </source>
</evidence>
<feature type="domain" description="3-octaprenyl-4-hydroxybenzoate carboxy-lyase-like C-terminal" evidence="16">
    <location>
        <begin position="286"/>
        <end position="407"/>
    </location>
</feature>
<evidence type="ECO:0000256" key="11">
    <source>
        <dbReference type="ARBA" id="ARBA00049727"/>
    </source>
</evidence>
<dbReference type="Gene3D" id="3.40.1670.10">
    <property type="entry name" value="UbiD C-terminal domain-like"/>
    <property type="match status" value="1"/>
</dbReference>
<evidence type="ECO:0000256" key="5">
    <source>
        <dbReference type="ARBA" id="ARBA00022643"/>
    </source>
</evidence>
<comment type="pathway">
    <text evidence="2">Isoprenoid biosynthesis; isopentenyl diphosphate biosynthesis via mevalonate pathway.</text>
</comment>
<evidence type="ECO:0000313" key="17">
    <source>
        <dbReference type="EMBL" id="WNY24513.1"/>
    </source>
</evidence>
<keyword evidence="18" id="KW-1185">Reference proteome</keyword>
<dbReference type="EC" id="4.1.1.126" evidence="11"/>
<dbReference type="AlphaFoldDB" id="A0AA96V3V6"/>
<dbReference type="Pfam" id="PF20696">
    <property type="entry name" value="UbiD_C"/>
    <property type="match status" value="1"/>
</dbReference>
<dbReference type="Proteomes" id="UP001303587">
    <property type="component" value="Chromosome"/>
</dbReference>